<feature type="transmembrane region" description="Helical" evidence="1">
    <location>
        <begin position="70"/>
        <end position="92"/>
    </location>
</feature>
<dbReference type="InterPro" id="IPR045338">
    <property type="entry name" value="DUF6535"/>
</dbReference>
<evidence type="ECO:0000313" key="4">
    <source>
        <dbReference type="Proteomes" id="UP000639403"/>
    </source>
</evidence>
<comment type="caution">
    <text evidence="3">The sequence shown here is derived from an EMBL/GenBank/DDBJ whole genome shotgun (WGS) entry which is preliminary data.</text>
</comment>
<feature type="transmembrane region" description="Helical" evidence="1">
    <location>
        <begin position="124"/>
        <end position="148"/>
    </location>
</feature>
<evidence type="ECO:0000256" key="1">
    <source>
        <dbReference type="SAM" id="Phobius"/>
    </source>
</evidence>
<proteinExistence type="predicted"/>
<dbReference type="EMBL" id="JADOXO010000083">
    <property type="protein sequence ID" value="KAF9814652.1"/>
    <property type="molecule type" value="Genomic_DNA"/>
</dbReference>
<name>A0A8H7P312_9APHY</name>
<accession>A0A8H7P312</accession>
<evidence type="ECO:0000313" key="3">
    <source>
        <dbReference type="EMBL" id="KAF9814652.1"/>
    </source>
</evidence>
<evidence type="ECO:0000259" key="2">
    <source>
        <dbReference type="Pfam" id="PF20153"/>
    </source>
</evidence>
<protein>
    <recommendedName>
        <fullName evidence="2">DUF6535 domain-containing protein</fullName>
    </recommendedName>
</protein>
<reference evidence="3" key="2">
    <citation type="journal article" name="Front. Microbiol.">
        <title>Degradative Capacity of Two Strains of Rhodonia placenta: From Phenotype to Genotype.</title>
        <authorList>
            <person name="Kolle M."/>
            <person name="Horta M.A.C."/>
            <person name="Nowrousian M."/>
            <person name="Ohm R.A."/>
            <person name="Benz J.P."/>
            <person name="Pilgard A."/>
        </authorList>
    </citation>
    <scope>NUCLEOTIDE SEQUENCE</scope>
    <source>
        <strain evidence="3">FPRL280</strain>
    </source>
</reference>
<feature type="domain" description="DUF6535" evidence="2">
    <location>
        <begin position="2"/>
        <end position="150"/>
    </location>
</feature>
<feature type="transmembrane region" description="Helical" evidence="1">
    <location>
        <begin position="154"/>
        <end position="179"/>
    </location>
</feature>
<keyword evidence="1" id="KW-1133">Transmembrane helix</keyword>
<gene>
    <name evidence="3" type="ORF">IEO21_05015</name>
</gene>
<keyword evidence="1" id="KW-0472">Membrane</keyword>
<dbReference type="AlphaFoldDB" id="A0A8H7P312"/>
<organism evidence="3 4">
    <name type="scientific">Rhodonia placenta</name>
    <dbReference type="NCBI Taxonomy" id="104341"/>
    <lineage>
        <taxon>Eukaryota</taxon>
        <taxon>Fungi</taxon>
        <taxon>Dikarya</taxon>
        <taxon>Basidiomycota</taxon>
        <taxon>Agaricomycotina</taxon>
        <taxon>Agaricomycetes</taxon>
        <taxon>Polyporales</taxon>
        <taxon>Adustoporiaceae</taxon>
        <taxon>Rhodonia</taxon>
    </lineage>
</organism>
<dbReference type="Proteomes" id="UP000639403">
    <property type="component" value="Unassembled WGS sequence"/>
</dbReference>
<keyword evidence="1" id="KW-0812">Transmembrane</keyword>
<dbReference type="Pfam" id="PF20153">
    <property type="entry name" value="DUF6535"/>
    <property type="match status" value="1"/>
</dbReference>
<reference evidence="3" key="1">
    <citation type="submission" date="2020-11" db="EMBL/GenBank/DDBJ databases">
        <authorList>
            <person name="Koelle M."/>
            <person name="Horta M.A.C."/>
            <person name="Nowrousian M."/>
            <person name="Ohm R.A."/>
            <person name="Benz P."/>
            <person name="Pilgard A."/>
        </authorList>
    </citation>
    <scope>NUCLEOTIDE SEQUENCE</scope>
    <source>
        <strain evidence="3">FPRL280</strain>
    </source>
</reference>
<sequence>MTILTGFIVAFYPTLRPDPQTEVLLVISAQLSIVTANIGQTTLTNEQQASLKDASASATLTSFIISTNTLWFAAMICGISAASIAIAVSQWLHHHLDRPSTMSHRNIHMWWFRRRGLTKWEVQFIIDMLPLLLQVSMALFLIGLLQFLWTLNRIVAVVSTALVVTLLAPSLLSVFVPAFAPDCPYKSRAAWWSFCTLQWLVSSLYRLKAISFLVLWKPSFWLSSSPFKALAMWLSSVPARCARLWSSITDHIVFLPYRILSTLLRCLDRLTKWTQWYLRAEHVTN</sequence>